<proteinExistence type="predicted"/>
<dbReference type="InParanoid" id="E4UV94"/>
<dbReference type="SUPFAM" id="SSF49695">
    <property type="entry name" value="gamma-Crystallin-like"/>
    <property type="match status" value="1"/>
</dbReference>
<evidence type="ECO:0000313" key="2">
    <source>
        <dbReference type="EMBL" id="EFR02221.1"/>
    </source>
</evidence>
<organism evidence="3">
    <name type="scientific">Arthroderma gypseum (strain ATCC MYA-4604 / CBS 118893)</name>
    <name type="common">Microsporum gypseum</name>
    <dbReference type="NCBI Taxonomy" id="535722"/>
    <lineage>
        <taxon>Eukaryota</taxon>
        <taxon>Fungi</taxon>
        <taxon>Dikarya</taxon>
        <taxon>Ascomycota</taxon>
        <taxon>Pezizomycotina</taxon>
        <taxon>Eurotiomycetes</taxon>
        <taxon>Eurotiomycetidae</taxon>
        <taxon>Onygenales</taxon>
        <taxon>Arthrodermataceae</taxon>
        <taxon>Nannizzia</taxon>
    </lineage>
</organism>
<dbReference type="Gene3D" id="2.60.20.10">
    <property type="entry name" value="Crystallins"/>
    <property type="match status" value="1"/>
</dbReference>
<dbReference type="GeneID" id="10027905"/>
<dbReference type="EMBL" id="DS989825">
    <property type="protein sequence ID" value="EFR02221.1"/>
    <property type="molecule type" value="Genomic_DNA"/>
</dbReference>
<accession>E4UV94</accession>
<evidence type="ECO:0000313" key="3">
    <source>
        <dbReference type="Proteomes" id="UP000002669"/>
    </source>
</evidence>
<keyword evidence="3" id="KW-1185">Reference proteome</keyword>
<gene>
    <name evidence="2" type="ORF">MGYG_05224</name>
</gene>
<dbReference type="eggNOG" id="ENOG502RPTP">
    <property type="taxonomic scope" value="Eukaryota"/>
</dbReference>
<dbReference type="RefSeq" id="XP_003172632.1">
    <property type="nucleotide sequence ID" value="XM_003172584.1"/>
</dbReference>
<dbReference type="OMA" id="PDHNNPI"/>
<dbReference type="VEuPathDB" id="FungiDB:MGYG_05224"/>
<dbReference type="AlphaFoldDB" id="E4UV94"/>
<keyword evidence="1" id="KW-0732">Signal</keyword>
<dbReference type="Proteomes" id="UP000002669">
    <property type="component" value="Unassembled WGS sequence"/>
</dbReference>
<dbReference type="OrthoDB" id="4168576at2759"/>
<feature type="chain" id="PRO_5003190756" evidence="1">
    <location>
        <begin position="20"/>
        <end position="107"/>
    </location>
</feature>
<evidence type="ECO:0000256" key="1">
    <source>
        <dbReference type="SAM" id="SignalP"/>
    </source>
</evidence>
<dbReference type="InterPro" id="IPR011024">
    <property type="entry name" value="G_crystallin-like"/>
</dbReference>
<reference evidence="3" key="1">
    <citation type="journal article" date="2012" name="MBio">
        <title>Comparative genome analysis of Trichophyton rubrum and related dermatophytes reveals candidate genes involved in infection.</title>
        <authorList>
            <person name="Martinez D.A."/>
            <person name="Oliver B.G."/>
            <person name="Graeser Y."/>
            <person name="Goldberg J.M."/>
            <person name="Li W."/>
            <person name="Martinez-Rossi N.M."/>
            <person name="Monod M."/>
            <person name="Shelest E."/>
            <person name="Barton R.C."/>
            <person name="Birch E."/>
            <person name="Brakhage A.A."/>
            <person name="Chen Z."/>
            <person name="Gurr S.J."/>
            <person name="Heiman D."/>
            <person name="Heitman J."/>
            <person name="Kosti I."/>
            <person name="Rossi A."/>
            <person name="Saif S."/>
            <person name="Samalova M."/>
            <person name="Saunders C.W."/>
            <person name="Shea T."/>
            <person name="Summerbell R.C."/>
            <person name="Xu J."/>
            <person name="Young S."/>
            <person name="Zeng Q."/>
            <person name="Birren B.W."/>
            <person name="Cuomo C.A."/>
            <person name="White T.C."/>
        </authorList>
    </citation>
    <scope>NUCLEOTIDE SEQUENCE [LARGE SCALE GENOMIC DNA]</scope>
    <source>
        <strain evidence="3">ATCC MYA-4604 / CBS 118893</strain>
    </source>
</reference>
<sequence length="107" mass="11357">MQFSKIVALALAVVPASFAAPVDKKPLATIYKLANFEGYMQAVDRPEICSYMLPDHNNPIGSLKVAEGSTCQLYASRGCGGEPIGEATSDRTDLVKEGLTVYAVTCA</sequence>
<protein>
    <submittedName>
        <fullName evidence="2">Uncharacterized protein</fullName>
    </submittedName>
</protein>
<name>E4UV94_ARTGP</name>
<dbReference type="HOGENOM" id="CLU_2209395_0_0_1"/>
<feature type="signal peptide" evidence="1">
    <location>
        <begin position="1"/>
        <end position="19"/>
    </location>
</feature>